<evidence type="ECO:0000313" key="3">
    <source>
        <dbReference type="Proteomes" id="UP000051373"/>
    </source>
</evidence>
<dbReference type="Proteomes" id="UP000051373">
    <property type="component" value="Unassembled WGS sequence"/>
</dbReference>
<accession>A0A0S8FXN3</accession>
<dbReference type="EMBL" id="LJUJ01000001">
    <property type="protein sequence ID" value="KPK64635.1"/>
    <property type="molecule type" value="Genomic_DNA"/>
</dbReference>
<comment type="caution">
    <text evidence="2">The sequence shown here is derived from an EMBL/GenBank/DDBJ whole genome shotgun (WGS) entry which is preliminary data.</text>
</comment>
<feature type="signal peptide" evidence="1">
    <location>
        <begin position="1"/>
        <end position="26"/>
    </location>
</feature>
<name>A0A0S8FXN3_UNCW3</name>
<sequence>MYKQLTLWGMLIALVFSMSSCSKSPACDPVVVVTDIDYTSAPLDVPYTNIHEVFADNYCGADLSVELRDNIITEMQEKAVEIGENPDVLYECIKATYSDWNERPHRIPCYAEKCVYESQSVWAIAFNRANSFEEASLSHFDLFFVSYATYDTLYHTGCFSTP</sequence>
<organism evidence="2 3">
    <name type="scientific">candidate division WOR_3 bacterium SM23_42</name>
    <dbReference type="NCBI Taxonomy" id="1703779"/>
    <lineage>
        <taxon>Bacteria</taxon>
        <taxon>Bacteria division WOR-3</taxon>
    </lineage>
</organism>
<protein>
    <submittedName>
        <fullName evidence="2">Uncharacterized protein</fullName>
    </submittedName>
</protein>
<dbReference type="AlphaFoldDB" id="A0A0S8FXN3"/>
<evidence type="ECO:0000313" key="2">
    <source>
        <dbReference type="EMBL" id="KPK64635.1"/>
    </source>
</evidence>
<gene>
    <name evidence="2" type="ORF">AMJ83_00005</name>
</gene>
<dbReference type="PROSITE" id="PS51257">
    <property type="entry name" value="PROKAR_LIPOPROTEIN"/>
    <property type="match status" value="1"/>
</dbReference>
<feature type="chain" id="PRO_5006646526" evidence="1">
    <location>
        <begin position="27"/>
        <end position="162"/>
    </location>
</feature>
<keyword evidence="1" id="KW-0732">Signal</keyword>
<proteinExistence type="predicted"/>
<reference evidence="2 3" key="1">
    <citation type="journal article" date="2015" name="Microbiome">
        <title>Genomic resolution of linkages in carbon, nitrogen, and sulfur cycling among widespread estuary sediment bacteria.</title>
        <authorList>
            <person name="Baker B.J."/>
            <person name="Lazar C.S."/>
            <person name="Teske A.P."/>
            <person name="Dick G.J."/>
        </authorList>
    </citation>
    <scope>NUCLEOTIDE SEQUENCE [LARGE SCALE GENOMIC DNA]</scope>
    <source>
        <strain evidence="2">SM23_42</strain>
    </source>
</reference>
<evidence type="ECO:0000256" key="1">
    <source>
        <dbReference type="SAM" id="SignalP"/>
    </source>
</evidence>